<dbReference type="Proteomes" id="UP000536275">
    <property type="component" value="Unassembled WGS sequence"/>
</dbReference>
<accession>A0A8H6BRS1</accession>
<protein>
    <submittedName>
        <fullName evidence="1">Uncharacterized protein</fullName>
    </submittedName>
</protein>
<dbReference type="AlphaFoldDB" id="A0A8H6BRS1"/>
<proteinExistence type="predicted"/>
<evidence type="ECO:0000313" key="1">
    <source>
        <dbReference type="EMBL" id="KAF6063256.1"/>
    </source>
</evidence>
<dbReference type="EMBL" id="JABWAD010000061">
    <property type="protein sequence ID" value="KAF6063256.1"/>
    <property type="molecule type" value="Genomic_DNA"/>
</dbReference>
<reference evidence="1 2" key="1">
    <citation type="submission" date="2020-03" db="EMBL/GenBank/DDBJ databases">
        <title>FDA dAtabase for Regulatory Grade micrObial Sequences (FDA-ARGOS): Supporting development and validation of Infectious Disease Dx tests.</title>
        <authorList>
            <person name="Campos J."/>
            <person name="Goldberg B."/>
            <person name="Tallon L."/>
            <person name="Sadzewicz L."/>
            <person name="Vavikolanu K."/>
            <person name="Mehta A."/>
            <person name="Aluvathingal J."/>
            <person name="Nadendla S."/>
            <person name="Nandy P."/>
            <person name="Geyer C."/>
            <person name="Yan Y."/>
            <person name="Sichtig H."/>
        </authorList>
    </citation>
    <scope>NUCLEOTIDE SEQUENCE [LARGE SCALE GENOMIC DNA]</scope>
    <source>
        <strain evidence="1 2">FDAARGOS_656</strain>
    </source>
</reference>
<organism evidence="1 2">
    <name type="scientific">Candida albicans</name>
    <name type="common">Yeast</name>
    <dbReference type="NCBI Taxonomy" id="5476"/>
    <lineage>
        <taxon>Eukaryota</taxon>
        <taxon>Fungi</taxon>
        <taxon>Dikarya</taxon>
        <taxon>Ascomycota</taxon>
        <taxon>Saccharomycotina</taxon>
        <taxon>Pichiomycetes</taxon>
        <taxon>Debaryomycetaceae</taxon>
        <taxon>Candida/Lodderomyces clade</taxon>
        <taxon>Candida</taxon>
    </lineage>
</organism>
<gene>
    <name evidence="1" type="ORF">FOB64_006254</name>
</gene>
<comment type="caution">
    <text evidence="1">The sequence shown here is derived from an EMBL/GenBank/DDBJ whole genome shotgun (WGS) entry which is preliminary data.</text>
</comment>
<name>A0A8H6BRS1_CANAX</name>
<sequence length="127" mass="14974">MTGWKKDTDEINEKLPEGQEPYDFISEWGPQKGWVKNGICSGYYYCAYDKITSYSSEKEFDTGTLFEFDTKSCELYDYLSKIWHTGGSKMKPKVKLETEKLGSVRIKNNKRCNNSKVENLKLKKWRW</sequence>
<evidence type="ECO:0000313" key="2">
    <source>
        <dbReference type="Proteomes" id="UP000536275"/>
    </source>
</evidence>